<comment type="function">
    <text evidence="9">Catalyzes the transfer of a farnesyl moiety from farnesyl diphosphate to a cysteine at the fourth position from the C-terminus of several proteins. The beta subunit is responsible for peptide-binding.</text>
</comment>
<dbReference type="FunFam" id="1.50.10.20:FF:000014">
    <property type="entry name" value="Protein farnesyltransferase subunit beta"/>
    <property type="match status" value="1"/>
</dbReference>
<evidence type="ECO:0000256" key="1">
    <source>
        <dbReference type="ARBA" id="ARBA00010497"/>
    </source>
</evidence>
<keyword evidence="5 9" id="KW-0808">Transferase</keyword>
<feature type="domain" description="Prenyltransferase alpha-alpha toroid" evidence="11">
    <location>
        <begin position="103"/>
        <end position="461"/>
    </location>
</feature>
<name>A0A6A6T9J7_9PLEO</name>
<dbReference type="EC" id="2.5.1.58" evidence="2 9"/>
<organism evidence="12 13">
    <name type="scientific">Lophiostoma macrostomum CBS 122681</name>
    <dbReference type="NCBI Taxonomy" id="1314788"/>
    <lineage>
        <taxon>Eukaryota</taxon>
        <taxon>Fungi</taxon>
        <taxon>Dikarya</taxon>
        <taxon>Ascomycota</taxon>
        <taxon>Pezizomycotina</taxon>
        <taxon>Dothideomycetes</taxon>
        <taxon>Pleosporomycetidae</taxon>
        <taxon>Pleosporales</taxon>
        <taxon>Lophiostomataceae</taxon>
        <taxon>Lophiostoma</taxon>
    </lineage>
</organism>
<evidence type="ECO:0000256" key="9">
    <source>
        <dbReference type="RuleBase" id="RU365056"/>
    </source>
</evidence>
<dbReference type="InterPro" id="IPR008930">
    <property type="entry name" value="Terpenoid_cyclase/PrenylTrfase"/>
</dbReference>
<evidence type="ECO:0000256" key="3">
    <source>
        <dbReference type="ARBA" id="ARBA00015798"/>
    </source>
</evidence>
<keyword evidence="4 9" id="KW-0637">Prenyltransferase</keyword>
<dbReference type="InterPro" id="IPR026872">
    <property type="entry name" value="FTB"/>
</dbReference>
<keyword evidence="13" id="KW-1185">Reference proteome</keyword>
<evidence type="ECO:0000256" key="2">
    <source>
        <dbReference type="ARBA" id="ARBA00012702"/>
    </source>
</evidence>
<comment type="catalytic activity">
    <reaction evidence="9">
        <text>L-cysteinyl-[protein] + (2E,6E)-farnesyl diphosphate = S-(2E,6E)-farnesyl-L-cysteinyl-[protein] + diphosphate</text>
        <dbReference type="Rhea" id="RHEA:13345"/>
        <dbReference type="Rhea" id="RHEA-COMP:10131"/>
        <dbReference type="Rhea" id="RHEA-COMP:11535"/>
        <dbReference type="ChEBI" id="CHEBI:29950"/>
        <dbReference type="ChEBI" id="CHEBI:33019"/>
        <dbReference type="ChEBI" id="CHEBI:86019"/>
        <dbReference type="ChEBI" id="CHEBI:175763"/>
    </reaction>
</comment>
<accession>A0A6A6T9J7</accession>
<protein>
    <recommendedName>
        <fullName evidence="3 9">Protein farnesyltransferase subunit beta</fullName>
        <shortName evidence="9">FTase-beta</shortName>
        <ecNumber evidence="2 9">2.5.1.58</ecNumber>
    </recommendedName>
</protein>
<comment type="subunit">
    <text evidence="9">Heterodimer of an alpha and a beta subunit.</text>
</comment>
<keyword evidence="8 9" id="KW-0862">Zinc</keyword>
<proteinExistence type="inferred from homology"/>
<comment type="similarity">
    <text evidence="1 9">Belongs to the protein prenyltransferase subunit beta family.</text>
</comment>
<evidence type="ECO:0000256" key="8">
    <source>
        <dbReference type="ARBA" id="ARBA00022833"/>
    </source>
</evidence>
<dbReference type="GO" id="GO:0004660">
    <property type="term" value="F:protein farnesyltransferase activity"/>
    <property type="evidence" value="ECO:0007669"/>
    <property type="project" value="UniProtKB-UniRule"/>
</dbReference>
<reference evidence="12" key="1">
    <citation type="journal article" date="2020" name="Stud. Mycol.">
        <title>101 Dothideomycetes genomes: a test case for predicting lifestyles and emergence of pathogens.</title>
        <authorList>
            <person name="Haridas S."/>
            <person name="Albert R."/>
            <person name="Binder M."/>
            <person name="Bloem J."/>
            <person name="Labutti K."/>
            <person name="Salamov A."/>
            <person name="Andreopoulos B."/>
            <person name="Baker S."/>
            <person name="Barry K."/>
            <person name="Bills G."/>
            <person name="Bluhm B."/>
            <person name="Cannon C."/>
            <person name="Castanera R."/>
            <person name="Culley D."/>
            <person name="Daum C."/>
            <person name="Ezra D."/>
            <person name="Gonzalez J."/>
            <person name="Henrissat B."/>
            <person name="Kuo A."/>
            <person name="Liang C."/>
            <person name="Lipzen A."/>
            <person name="Lutzoni F."/>
            <person name="Magnuson J."/>
            <person name="Mondo S."/>
            <person name="Nolan M."/>
            <person name="Ohm R."/>
            <person name="Pangilinan J."/>
            <person name="Park H.-J."/>
            <person name="Ramirez L."/>
            <person name="Alfaro M."/>
            <person name="Sun H."/>
            <person name="Tritt A."/>
            <person name="Yoshinaga Y."/>
            <person name="Zwiers L.-H."/>
            <person name="Turgeon B."/>
            <person name="Goodwin S."/>
            <person name="Spatafora J."/>
            <person name="Crous P."/>
            <person name="Grigoriev I."/>
        </authorList>
    </citation>
    <scope>NUCLEOTIDE SEQUENCE</scope>
    <source>
        <strain evidence="12">CBS 122681</strain>
    </source>
</reference>
<dbReference type="GO" id="GO:0097354">
    <property type="term" value="P:prenylation"/>
    <property type="evidence" value="ECO:0007669"/>
    <property type="project" value="UniProtKB-UniRule"/>
</dbReference>
<evidence type="ECO:0000256" key="6">
    <source>
        <dbReference type="ARBA" id="ARBA00022723"/>
    </source>
</evidence>
<evidence type="ECO:0000313" key="13">
    <source>
        <dbReference type="Proteomes" id="UP000799324"/>
    </source>
</evidence>
<dbReference type="InterPro" id="IPR045089">
    <property type="entry name" value="PGGT1B-like"/>
</dbReference>
<dbReference type="Gene3D" id="1.50.10.20">
    <property type="match status" value="1"/>
</dbReference>
<feature type="region of interest" description="Disordered" evidence="10">
    <location>
        <begin position="1"/>
        <end position="23"/>
    </location>
</feature>
<dbReference type="GO" id="GO:0005965">
    <property type="term" value="C:protein farnesyltransferase complex"/>
    <property type="evidence" value="ECO:0007669"/>
    <property type="project" value="UniProtKB-UniRule"/>
</dbReference>
<dbReference type="PANTHER" id="PTHR11774:SF6">
    <property type="entry name" value="PROTEIN FARNESYLTRANSFERASE SUBUNIT BETA"/>
    <property type="match status" value="1"/>
</dbReference>
<evidence type="ECO:0000256" key="5">
    <source>
        <dbReference type="ARBA" id="ARBA00022679"/>
    </source>
</evidence>
<evidence type="ECO:0000256" key="4">
    <source>
        <dbReference type="ARBA" id="ARBA00022602"/>
    </source>
</evidence>
<feature type="compositionally biased region" description="Polar residues" evidence="10">
    <location>
        <begin position="1"/>
        <end position="21"/>
    </location>
</feature>
<gene>
    <name evidence="12" type="ORF">K491DRAFT_597042</name>
</gene>
<dbReference type="OrthoDB" id="10261146at2759"/>
<dbReference type="EMBL" id="MU004337">
    <property type="protein sequence ID" value="KAF2656332.1"/>
    <property type="molecule type" value="Genomic_DNA"/>
</dbReference>
<dbReference type="CDD" id="cd02893">
    <property type="entry name" value="FTase"/>
    <property type="match status" value="1"/>
</dbReference>
<dbReference type="PANTHER" id="PTHR11774">
    <property type="entry name" value="GERANYLGERANYL TRANSFERASE TYPE BETA SUBUNIT"/>
    <property type="match status" value="1"/>
</dbReference>
<dbReference type="AlphaFoldDB" id="A0A6A6T9J7"/>
<evidence type="ECO:0000313" key="12">
    <source>
        <dbReference type="EMBL" id="KAF2656332.1"/>
    </source>
</evidence>
<comment type="cofactor">
    <cofactor evidence="9">
        <name>Zn(2+)</name>
        <dbReference type="ChEBI" id="CHEBI:29105"/>
    </cofactor>
    <text evidence="9">Binds 1 zinc ion per subunit.</text>
</comment>
<dbReference type="Pfam" id="PF00432">
    <property type="entry name" value="Prenyltrans"/>
    <property type="match status" value="1"/>
</dbReference>
<evidence type="ECO:0000259" key="11">
    <source>
        <dbReference type="Pfam" id="PF00432"/>
    </source>
</evidence>
<dbReference type="SUPFAM" id="SSF48239">
    <property type="entry name" value="Terpenoid cyclases/Protein prenyltransferases"/>
    <property type="match status" value="1"/>
</dbReference>
<evidence type="ECO:0000256" key="7">
    <source>
        <dbReference type="ARBA" id="ARBA00022737"/>
    </source>
</evidence>
<dbReference type="GO" id="GO:0008270">
    <property type="term" value="F:zinc ion binding"/>
    <property type="evidence" value="ECO:0007669"/>
    <property type="project" value="UniProtKB-UniRule"/>
</dbReference>
<keyword evidence="7" id="KW-0677">Repeat</keyword>
<keyword evidence="6 9" id="KW-0479">Metal-binding</keyword>
<dbReference type="Proteomes" id="UP000799324">
    <property type="component" value="Unassembled WGS sequence"/>
</dbReference>
<sequence length="480" mass="52432">MAGQTSVPAPSSRLQEIVSDSNRIEELSDTDNEYADEYEDVGTVVDQHEAANMAYINSMISPIRDSLETETSITQDETLAVVLPFLEGNPNDFLLNTFGLPKLQREKHAAFLHQALGDYPAQMAAMDAARPWLVYWSLQGLTALGYDISDMRDRIVETFLPSQHPDGGYGGGHGQLPHLAATYAAVLSLVMAGGTTAYESVNRKSMWHYLGRMKQVDGGFTMAPGGEEDIRGAFCALVVMSLLNIPLDLPPDAPARAHGMTTFLDKLGEWVSRCQTFEGGISAAPGNEAHGAYAFCGLGCLSIMGPPTETLNKYFDMPLLLHWLSSRQCSPEGGYNGRTNKLVDGCYSHWVGSCWPLVEAAVGKEVSNRSALARYILSAAQHKKGGLIDKPGKRADAYHTCYNLAGLSAAQHKNVYDEATAPDIGKSELGAPFGWKVDGLFEGERVWGDEDFVEEVHPIFVIPYQAAEDCRRYFEAKEGF</sequence>
<dbReference type="InterPro" id="IPR001330">
    <property type="entry name" value="Prenyltrans"/>
</dbReference>
<evidence type="ECO:0000256" key="10">
    <source>
        <dbReference type="SAM" id="MobiDB-lite"/>
    </source>
</evidence>